<feature type="region of interest" description="Disordered" evidence="1">
    <location>
        <begin position="565"/>
        <end position="621"/>
    </location>
</feature>
<organism evidence="4 5">
    <name type="scientific">Chlorella sorokiniana</name>
    <name type="common">Freshwater green alga</name>
    <dbReference type="NCBI Taxonomy" id="3076"/>
    <lineage>
        <taxon>Eukaryota</taxon>
        <taxon>Viridiplantae</taxon>
        <taxon>Chlorophyta</taxon>
        <taxon>core chlorophytes</taxon>
        <taxon>Trebouxiophyceae</taxon>
        <taxon>Chlorellales</taxon>
        <taxon>Chlorellaceae</taxon>
        <taxon>Chlorella clade</taxon>
        <taxon>Chlorella</taxon>
    </lineage>
</organism>
<keyword evidence="2" id="KW-0472">Membrane</keyword>
<feature type="transmembrane region" description="Helical" evidence="2">
    <location>
        <begin position="519"/>
        <end position="543"/>
    </location>
</feature>
<sequence length="635" mass="65942">MRRWLVLALAVGALAAAAPPAVAQPLSSQVSQLPVNNTVVPSSQCPDIWQEKLDAGNCTRSACTSTCLNSLAEVPLSCVPTIVEGQINVNTTISEVFNDTQAIMQLCGIHVFLNDTGTVLTPTSTSVNTIVYYLVGICVGAVVTTTLFIILLAAPTLAKRTMDAPTVLIKRGGKAAMAGGKAAARRGKAAASRAKVGMKKTEDKLEAGWDKVKEEMHLPSKANLKVPPAGEGAATPPSAPASDVGASALEAAAELAAAPPAALVAAAAVAGEPVAAPASGAAPVAGQPSGMQTESTVSLQAGQPSSGSSVMAQQALGGRLDSVHLVEIAPSGTARTTYLTWLLLATCLYLAAMPLLIYGLTQFVTNTVAGATLEGSGNKSALDAIEWLIIGGLIVVGVCDLLAFHIVMTANFPIIYVWRWSVKNWFYSKWVAKNAFRIHVVVAGLMIMVLTIACILFGLGILVVTIQLMVQLVCQTLGNLSFEGVRVQDVCIQLPIGGMDEPICGWQALQGCYDVQSMAVLTLVLGAALLLWSHIIWLVVLLLSMYRFQNWNIQSIDAESGRPLSGDSAAPLATGDSQSVHGSQSEHGVAVGKSPLGGPVGMPTDKDLAEGSGSATAAASQGGLMRRMQFWKKGG</sequence>
<keyword evidence="5" id="KW-1185">Reference proteome</keyword>
<feature type="transmembrane region" description="Helical" evidence="2">
    <location>
        <begin position="438"/>
        <end position="470"/>
    </location>
</feature>
<comment type="caution">
    <text evidence="4">The sequence shown here is derived from an EMBL/GenBank/DDBJ whole genome shotgun (WGS) entry which is preliminary data.</text>
</comment>
<evidence type="ECO:0000256" key="1">
    <source>
        <dbReference type="SAM" id="MobiDB-lite"/>
    </source>
</evidence>
<evidence type="ECO:0000256" key="3">
    <source>
        <dbReference type="SAM" id="SignalP"/>
    </source>
</evidence>
<evidence type="ECO:0000313" key="4">
    <source>
        <dbReference type="EMBL" id="PRW44366.1"/>
    </source>
</evidence>
<feature type="transmembrane region" description="Helical" evidence="2">
    <location>
        <begin position="341"/>
        <end position="364"/>
    </location>
</feature>
<keyword evidence="2" id="KW-0812">Transmembrane</keyword>
<evidence type="ECO:0000313" key="5">
    <source>
        <dbReference type="Proteomes" id="UP000239899"/>
    </source>
</evidence>
<dbReference type="Proteomes" id="UP000239899">
    <property type="component" value="Unassembled WGS sequence"/>
</dbReference>
<accession>A0A2P6TJV1</accession>
<reference evidence="4 5" key="1">
    <citation type="journal article" date="2018" name="Plant J.">
        <title>Genome sequences of Chlorella sorokiniana UTEX 1602 and Micractinium conductrix SAG 241.80: implications to maltose excretion by a green alga.</title>
        <authorList>
            <person name="Arriola M.B."/>
            <person name="Velmurugan N."/>
            <person name="Zhang Y."/>
            <person name="Plunkett M.H."/>
            <person name="Hondzo H."/>
            <person name="Barney B.M."/>
        </authorList>
    </citation>
    <scope>NUCLEOTIDE SEQUENCE [LARGE SCALE GENOMIC DNA]</scope>
    <source>
        <strain evidence="5">UTEX 1602</strain>
    </source>
</reference>
<dbReference type="AlphaFoldDB" id="A0A2P6TJV1"/>
<feature type="chain" id="PRO_5015118154" evidence="3">
    <location>
        <begin position="24"/>
        <end position="635"/>
    </location>
</feature>
<keyword evidence="2" id="KW-1133">Transmembrane helix</keyword>
<feature type="transmembrane region" description="Helical" evidence="2">
    <location>
        <begin position="384"/>
        <end position="417"/>
    </location>
</feature>
<dbReference type="OrthoDB" id="10426296at2759"/>
<protein>
    <submittedName>
        <fullName evidence="4">Uncharacterized protein</fullName>
    </submittedName>
</protein>
<keyword evidence="3" id="KW-0732">Signal</keyword>
<feature type="compositionally biased region" description="Polar residues" evidence="1">
    <location>
        <begin position="575"/>
        <end position="586"/>
    </location>
</feature>
<feature type="compositionally biased region" description="Polar residues" evidence="1">
    <location>
        <begin position="289"/>
        <end position="309"/>
    </location>
</feature>
<feature type="transmembrane region" description="Helical" evidence="2">
    <location>
        <begin position="130"/>
        <end position="154"/>
    </location>
</feature>
<feature type="compositionally biased region" description="Low complexity" evidence="1">
    <location>
        <begin position="611"/>
        <end position="621"/>
    </location>
</feature>
<feature type="signal peptide" evidence="3">
    <location>
        <begin position="1"/>
        <end position="23"/>
    </location>
</feature>
<dbReference type="EMBL" id="LHPG02000013">
    <property type="protein sequence ID" value="PRW44366.1"/>
    <property type="molecule type" value="Genomic_DNA"/>
</dbReference>
<feature type="region of interest" description="Disordered" evidence="1">
    <location>
        <begin position="278"/>
        <end position="309"/>
    </location>
</feature>
<proteinExistence type="predicted"/>
<gene>
    <name evidence="4" type="ORF">C2E21_6623</name>
</gene>
<name>A0A2P6TJV1_CHLSO</name>
<feature type="region of interest" description="Disordered" evidence="1">
    <location>
        <begin position="214"/>
        <end position="243"/>
    </location>
</feature>
<evidence type="ECO:0000256" key="2">
    <source>
        <dbReference type="SAM" id="Phobius"/>
    </source>
</evidence>